<keyword evidence="3" id="KW-1185">Reference proteome</keyword>
<name>A0A8H5FKV4_9AGAR</name>
<keyword evidence="1" id="KW-0472">Membrane</keyword>
<dbReference type="EMBL" id="JAACJK010000005">
    <property type="protein sequence ID" value="KAF5340078.1"/>
    <property type="molecule type" value="Genomic_DNA"/>
</dbReference>
<accession>A0A8H5FKV4</accession>
<comment type="caution">
    <text evidence="2">The sequence shown here is derived from an EMBL/GenBank/DDBJ whole genome shotgun (WGS) entry which is preliminary data.</text>
</comment>
<organism evidence="2 3">
    <name type="scientific">Ephemerocybe angulata</name>
    <dbReference type="NCBI Taxonomy" id="980116"/>
    <lineage>
        <taxon>Eukaryota</taxon>
        <taxon>Fungi</taxon>
        <taxon>Dikarya</taxon>
        <taxon>Basidiomycota</taxon>
        <taxon>Agaricomycotina</taxon>
        <taxon>Agaricomycetes</taxon>
        <taxon>Agaricomycetidae</taxon>
        <taxon>Agaricales</taxon>
        <taxon>Agaricineae</taxon>
        <taxon>Psathyrellaceae</taxon>
        <taxon>Ephemerocybe</taxon>
    </lineage>
</organism>
<keyword evidence="1" id="KW-1133">Transmembrane helix</keyword>
<keyword evidence="1" id="KW-0812">Transmembrane</keyword>
<sequence length="98" mass="10836">MGSYVAPAIVVFAERTGVPLSLSAELGFGVLARLVLFVFILIAPLTPPYHHRVQARHYPYPRLSTPRTRSWLYMFPLPFTSTNVESGPALRSVDAAAH</sequence>
<evidence type="ECO:0000313" key="3">
    <source>
        <dbReference type="Proteomes" id="UP000541558"/>
    </source>
</evidence>
<evidence type="ECO:0000313" key="2">
    <source>
        <dbReference type="EMBL" id="KAF5340078.1"/>
    </source>
</evidence>
<gene>
    <name evidence="2" type="ORF">D9611_012347</name>
</gene>
<reference evidence="2 3" key="1">
    <citation type="journal article" date="2020" name="ISME J.">
        <title>Uncovering the hidden diversity of litter-decomposition mechanisms in mushroom-forming fungi.</title>
        <authorList>
            <person name="Floudas D."/>
            <person name="Bentzer J."/>
            <person name="Ahren D."/>
            <person name="Johansson T."/>
            <person name="Persson P."/>
            <person name="Tunlid A."/>
        </authorList>
    </citation>
    <scope>NUCLEOTIDE SEQUENCE [LARGE SCALE GENOMIC DNA]</scope>
    <source>
        <strain evidence="2 3">CBS 175.51</strain>
    </source>
</reference>
<dbReference type="Proteomes" id="UP000541558">
    <property type="component" value="Unassembled WGS sequence"/>
</dbReference>
<feature type="transmembrane region" description="Helical" evidence="1">
    <location>
        <begin position="26"/>
        <end position="46"/>
    </location>
</feature>
<evidence type="ECO:0000256" key="1">
    <source>
        <dbReference type="SAM" id="Phobius"/>
    </source>
</evidence>
<proteinExistence type="predicted"/>
<dbReference type="AlphaFoldDB" id="A0A8H5FKV4"/>
<dbReference type="OrthoDB" id="10479545at2759"/>
<protein>
    <submittedName>
        <fullName evidence="2">Uncharacterized protein</fullName>
    </submittedName>
</protein>